<organism evidence="1 2">
    <name type="scientific">Rhizobium oryziradicis</name>
    <dbReference type="NCBI Taxonomy" id="1867956"/>
    <lineage>
        <taxon>Bacteria</taxon>
        <taxon>Pseudomonadati</taxon>
        <taxon>Pseudomonadota</taxon>
        <taxon>Alphaproteobacteria</taxon>
        <taxon>Hyphomicrobiales</taxon>
        <taxon>Rhizobiaceae</taxon>
        <taxon>Rhizobium/Agrobacterium group</taxon>
        <taxon>Rhizobium</taxon>
    </lineage>
</organism>
<dbReference type="Proteomes" id="UP000186894">
    <property type="component" value="Unassembled WGS sequence"/>
</dbReference>
<gene>
    <name evidence="1" type="ORF">BJF95_11385</name>
</gene>
<dbReference type="STRING" id="1867956.BJF95_11385"/>
<accession>A0A1Q8ZUH3</accession>
<dbReference type="PROSITE" id="PS00018">
    <property type="entry name" value="EF_HAND_1"/>
    <property type="match status" value="1"/>
</dbReference>
<dbReference type="AlphaFoldDB" id="A0A1Q8ZUH3"/>
<dbReference type="EMBL" id="MKIM01000024">
    <property type="protein sequence ID" value="OLP45724.1"/>
    <property type="molecule type" value="Genomic_DNA"/>
</dbReference>
<reference evidence="1 2" key="1">
    <citation type="submission" date="2016-09" db="EMBL/GenBank/DDBJ databases">
        <title>Rhizobium oryziradicis sp. nov., isolated from the root of rice.</title>
        <authorList>
            <person name="Zhao J."/>
            <person name="Zhang X."/>
        </authorList>
    </citation>
    <scope>NUCLEOTIDE SEQUENCE [LARGE SCALE GENOMIC DNA]</scope>
    <source>
        <strain evidence="1 2">N19</strain>
    </source>
</reference>
<keyword evidence="2" id="KW-1185">Reference proteome</keyword>
<sequence length="283" mass="31221">MFRSLVLYADTELPVNVRGGHRLPYLTQRKKCSFFGRETGGEVGMAGRAKSKQVLKNPLDKLVLKLTLMMPAVLLMIYVSTVKQTIARAGDCPLIIDFNGNGRIDITGHTQSRQKLYTVFSVGKYVTFDVNGDGEPDQIDWVRPNTDAFVLDIRRGTPPRDIDGSWLFGDSVDGSIENGFVRLSELDVDGSGAIDGAELAGIGFWVDDGDAKFSPNEFKTVSDLQVTSIETTFVEEDIGYGVNTLVGSMESQTLGTVRMEDVWFLNSQEVEPRDNAVGRYFPS</sequence>
<proteinExistence type="predicted"/>
<dbReference type="InterPro" id="IPR018247">
    <property type="entry name" value="EF_Hand_1_Ca_BS"/>
</dbReference>
<evidence type="ECO:0000313" key="1">
    <source>
        <dbReference type="EMBL" id="OLP45724.1"/>
    </source>
</evidence>
<evidence type="ECO:0008006" key="3">
    <source>
        <dbReference type="Google" id="ProtNLM"/>
    </source>
</evidence>
<evidence type="ECO:0000313" key="2">
    <source>
        <dbReference type="Proteomes" id="UP000186894"/>
    </source>
</evidence>
<comment type="caution">
    <text evidence="1">The sequence shown here is derived from an EMBL/GenBank/DDBJ whole genome shotgun (WGS) entry which is preliminary data.</text>
</comment>
<protein>
    <recommendedName>
        <fullName evidence="3">EF-hand domain-containing protein</fullName>
    </recommendedName>
</protein>
<name>A0A1Q8ZUH3_9HYPH</name>